<keyword evidence="2" id="KW-0808">Transferase</keyword>
<dbReference type="CDD" id="cd16913">
    <property type="entry name" value="YkuD_like"/>
    <property type="match status" value="1"/>
</dbReference>
<dbReference type="EMBL" id="AP026803">
    <property type="protein sequence ID" value="BDR60774.1"/>
    <property type="molecule type" value="Genomic_DNA"/>
</dbReference>
<dbReference type="RefSeq" id="WP_317637023.1">
    <property type="nucleotide sequence ID" value="NZ_AP026803.1"/>
</dbReference>
<comment type="pathway">
    <text evidence="1 6">Cell wall biogenesis; peptidoglycan biosynthesis.</text>
</comment>
<keyword evidence="9" id="KW-1185">Reference proteome</keyword>
<evidence type="ECO:0000256" key="6">
    <source>
        <dbReference type="PROSITE-ProRule" id="PRU01373"/>
    </source>
</evidence>
<feature type="domain" description="L,D-TPase catalytic" evidence="7">
    <location>
        <begin position="86"/>
        <end position="213"/>
    </location>
</feature>
<evidence type="ECO:0000256" key="5">
    <source>
        <dbReference type="ARBA" id="ARBA00023316"/>
    </source>
</evidence>
<organism evidence="8 9">
    <name type="scientific">Lactobacillus xylocopicola</name>
    <dbReference type="NCBI Taxonomy" id="2976676"/>
    <lineage>
        <taxon>Bacteria</taxon>
        <taxon>Bacillati</taxon>
        <taxon>Bacillota</taxon>
        <taxon>Bacilli</taxon>
        <taxon>Lactobacillales</taxon>
        <taxon>Lactobacillaceae</taxon>
        <taxon>Lactobacillus</taxon>
    </lineage>
</organism>
<feature type="active site" description="Nucleophile" evidence="6">
    <location>
        <position position="189"/>
    </location>
</feature>
<evidence type="ECO:0000259" key="7">
    <source>
        <dbReference type="PROSITE" id="PS52029"/>
    </source>
</evidence>
<dbReference type="InterPro" id="IPR050979">
    <property type="entry name" value="LD-transpeptidase"/>
</dbReference>
<dbReference type="PANTHER" id="PTHR30582:SF2">
    <property type="entry name" value="L,D-TRANSPEPTIDASE YCIB-RELATED"/>
    <property type="match status" value="1"/>
</dbReference>
<evidence type="ECO:0000256" key="1">
    <source>
        <dbReference type="ARBA" id="ARBA00004752"/>
    </source>
</evidence>
<dbReference type="Gene3D" id="2.40.440.10">
    <property type="entry name" value="L,D-transpeptidase catalytic domain-like"/>
    <property type="match status" value="1"/>
</dbReference>
<keyword evidence="4 6" id="KW-0573">Peptidoglycan synthesis</keyword>
<proteinExistence type="predicted"/>
<dbReference type="InterPro" id="IPR005490">
    <property type="entry name" value="LD_TPept_cat_dom"/>
</dbReference>
<feature type="active site" description="Proton donor/acceptor" evidence="6">
    <location>
        <position position="162"/>
    </location>
</feature>
<keyword evidence="3 6" id="KW-0133">Cell shape</keyword>
<name>A0ABM8BHJ8_9LACO</name>
<evidence type="ECO:0000313" key="9">
    <source>
        <dbReference type="Proteomes" id="UP001321741"/>
    </source>
</evidence>
<dbReference type="InterPro" id="IPR038063">
    <property type="entry name" value="Transpep_catalytic_dom"/>
</dbReference>
<accession>A0ABM8BHJ8</accession>
<reference evidence="8 9" key="1">
    <citation type="journal article" date="2023" name="Microbiol. Spectr.">
        <title>Symbiosis of Carpenter Bees with Uncharacterized Lactic Acid Bacteria Showing NAD Auxotrophy.</title>
        <authorList>
            <person name="Kawasaki S."/>
            <person name="Ozawa K."/>
            <person name="Mori T."/>
            <person name="Yamamoto A."/>
            <person name="Ito M."/>
            <person name="Ohkuma M."/>
            <person name="Sakamoto M."/>
            <person name="Matsutani M."/>
        </authorList>
    </citation>
    <scope>NUCLEOTIDE SEQUENCE [LARGE SCALE GENOMIC DNA]</scope>
    <source>
        <strain evidence="8 9">Kim32-2</strain>
    </source>
</reference>
<dbReference type="SUPFAM" id="SSF141523">
    <property type="entry name" value="L,D-transpeptidase catalytic domain-like"/>
    <property type="match status" value="1"/>
</dbReference>
<dbReference type="PANTHER" id="PTHR30582">
    <property type="entry name" value="L,D-TRANSPEPTIDASE"/>
    <property type="match status" value="1"/>
</dbReference>
<evidence type="ECO:0000313" key="8">
    <source>
        <dbReference type="EMBL" id="BDR60774.1"/>
    </source>
</evidence>
<evidence type="ECO:0000256" key="4">
    <source>
        <dbReference type="ARBA" id="ARBA00022984"/>
    </source>
</evidence>
<evidence type="ECO:0000256" key="3">
    <source>
        <dbReference type="ARBA" id="ARBA00022960"/>
    </source>
</evidence>
<dbReference type="Proteomes" id="UP001321741">
    <property type="component" value="Chromosome"/>
</dbReference>
<keyword evidence="5 6" id="KW-0961">Cell wall biogenesis/degradation</keyword>
<dbReference type="Pfam" id="PF03734">
    <property type="entry name" value="YkuD"/>
    <property type="match status" value="1"/>
</dbReference>
<sequence>MKKGPLKSLTIFFILIICVVSLARVYMPHSTKEAGKHEAEQKTVMKKTAASYRPYQDPASLRKPYDWHKPSQTTPYPKLKRLENDLSIRVSLKGNRVYILRDHERVYTMLASSGVFKKGKSLTPTGTFKIRYDRGAAFYNPNLNEGASNWVSWDEQNVYLFHSVPTKSNGQYHKKEAQKLGVKPASHGCIRLSVADSNWLVEHIPAGTEVIIKNK</sequence>
<protein>
    <submittedName>
        <fullName evidence="8">Cell surface protein</fullName>
    </submittedName>
</protein>
<dbReference type="PROSITE" id="PS52029">
    <property type="entry name" value="LD_TPASE"/>
    <property type="match status" value="1"/>
</dbReference>
<evidence type="ECO:0000256" key="2">
    <source>
        <dbReference type="ARBA" id="ARBA00022679"/>
    </source>
</evidence>
<gene>
    <name evidence="8" type="ORF">KIM322_10350</name>
</gene>